<feature type="region of interest" description="Disordered" evidence="1">
    <location>
        <begin position="1"/>
        <end position="30"/>
    </location>
</feature>
<evidence type="ECO:0000256" key="1">
    <source>
        <dbReference type="SAM" id="MobiDB-lite"/>
    </source>
</evidence>
<keyword evidence="3" id="KW-1185">Reference proteome</keyword>
<reference evidence="2 3" key="1">
    <citation type="journal article" date="2016" name="Mol. Biol. Evol.">
        <title>Comparative Genomics of Early-Diverging Mushroom-Forming Fungi Provides Insights into the Origins of Lignocellulose Decay Capabilities.</title>
        <authorList>
            <person name="Nagy L.G."/>
            <person name="Riley R."/>
            <person name="Tritt A."/>
            <person name="Adam C."/>
            <person name="Daum C."/>
            <person name="Floudas D."/>
            <person name="Sun H."/>
            <person name="Yadav J.S."/>
            <person name="Pangilinan J."/>
            <person name="Larsson K.H."/>
            <person name="Matsuura K."/>
            <person name="Barry K."/>
            <person name="Labutti K."/>
            <person name="Kuo R."/>
            <person name="Ohm R.A."/>
            <person name="Bhattacharya S.S."/>
            <person name="Shirouzu T."/>
            <person name="Yoshinaga Y."/>
            <person name="Martin F.M."/>
            <person name="Grigoriev I.V."/>
            <person name="Hibbett D.S."/>
        </authorList>
    </citation>
    <scope>NUCLEOTIDE SEQUENCE [LARGE SCALE GENOMIC DNA]</scope>
    <source>
        <strain evidence="2 3">93-53</strain>
    </source>
</reference>
<name>A0A165B7X9_9APHY</name>
<dbReference type="STRING" id="1314785.A0A165B7X9"/>
<dbReference type="AlphaFoldDB" id="A0A165B7X9"/>
<dbReference type="InParanoid" id="A0A165B7X9"/>
<dbReference type="GeneID" id="63831034"/>
<dbReference type="Proteomes" id="UP000076871">
    <property type="component" value="Unassembled WGS sequence"/>
</dbReference>
<organism evidence="2 3">
    <name type="scientific">Laetiporus sulphureus 93-53</name>
    <dbReference type="NCBI Taxonomy" id="1314785"/>
    <lineage>
        <taxon>Eukaryota</taxon>
        <taxon>Fungi</taxon>
        <taxon>Dikarya</taxon>
        <taxon>Basidiomycota</taxon>
        <taxon>Agaricomycotina</taxon>
        <taxon>Agaricomycetes</taxon>
        <taxon>Polyporales</taxon>
        <taxon>Laetiporus</taxon>
    </lineage>
</organism>
<accession>A0A165B7X9</accession>
<evidence type="ECO:0000313" key="2">
    <source>
        <dbReference type="EMBL" id="KZT00449.1"/>
    </source>
</evidence>
<dbReference type="EMBL" id="KV427685">
    <property type="protein sequence ID" value="KZT00449.1"/>
    <property type="molecule type" value="Genomic_DNA"/>
</dbReference>
<dbReference type="RefSeq" id="XP_040758189.1">
    <property type="nucleotide sequence ID" value="XM_040914006.1"/>
</dbReference>
<dbReference type="OrthoDB" id="3132725at2759"/>
<gene>
    <name evidence="2" type="ORF">LAESUDRAFT_802673</name>
</gene>
<evidence type="ECO:0000313" key="3">
    <source>
        <dbReference type="Proteomes" id="UP000076871"/>
    </source>
</evidence>
<protein>
    <submittedName>
        <fullName evidence="2">Uncharacterized protein</fullName>
    </submittedName>
</protein>
<proteinExistence type="predicted"/>
<feature type="compositionally biased region" description="Basic and acidic residues" evidence="1">
    <location>
        <begin position="12"/>
        <end position="22"/>
    </location>
</feature>
<sequence length="169" mass="20077">MDDLVQMTGPDAHGDPHDHQFEDNTSDEGDRENLVDATLSKIWAQFFLDLVQTALNPKARSEPFYMMLTPEERCDFTEDLFKTVDLPFRTMQWEAAHPEQWNLIFNRFFPPKGHIATSKQQNYPNMNYFKEWHLLISRVSEEDSRRIIRAISQKFNKLEWVPYLYTGCR</sequence>